<keyword evidence="3 7" id="KW-0812">Transmembrane</keyword>
<feature type="region of interest" description="Disordered" evidence="6">
    <location>
        <begin position="733"/>
        <end position="757"/>
    </location>
</feature>
<feature type="transmembrane region" description="Helical" evidence="7">
    <location>
        <begin position="20"/>
        <end position="40"/>
    </location>
</feature>
<evidence type="ECO:0000256" key="7">
    <source>
        <dbReference type="SAM" id="Phobius"/>
    </source>
</evidence>
<keyword evidence="5 7" id="KW-0472">Membrane</keyword>
<evidence type="ECO:0000313" key="9">
    <source>
        <dbReference type="EMBL" id="GII30838.1"/>
    </source>
</evidence>
<dbReference type="InterPro" id="IPR000731">
    <property type="entry name" value="SSD"/>
</dbReference>
<dbReference type="SUPFAM" id="SSF82866">
    <property type="entry name" value="Multidrug efflux transporter AcrB transmembrane domain"/>
    <property type="match status" value="2"/>
</dbReference>
<feature type="transmembrane region" description="Helical" evidence="7">
    <location>
        <begin position="610"/>
        <end position="634"/>
    </location>
</feature>
<dbReference type="InterPro" id="IPR050545">
    <property type="entry name" value="Mycobact_MmpL"/>
</dbReference>
<dbReference type="PANTHER" id="PTHR33406:SF13">
    <property type="entry name" value="MEMBRANE PROTEIN YDFJ"/>
    <property type="match status" value="1"/>
</dbReference>
<feature type="transmembrane region" description="Helical" evidence="7">
    <location>
        <begin position="684"/>
        <end position="703"/>
    </location>
</feature>
<dbReference type="Proteomes" id="UP000650628">
    <property type="component" value="Unassembled WGS sequence"/>
</dbReference>
<dbReference type="RefSeq" id="WP_203954763.1">
    <property type="nucleotide sequence ID" value="NZ_BOOO01000020.1"/>
</dbReference>
<comment type="caution">
    <text evidence="9">The sequence shown here is derived from an EMBL/GenBank/DDBJ whole genome shotgun (WGS) entry which is preliminary data.</text>
</comment>
<dbReference type="PROSITE" id="PS50156">
    <property type="entry name" value="SSD"/>
    <property type="match status" value="1"/>
</dbReference>
<feature type="transmembrane region" description="Helical" evidence="7">
    <location>
        <begin position="317"/>
        <end position="340"/>
    </location>
</feature>
<reference evidence="9 10" key="1">
    <citation type="submission" date="2021-01" db="EMBL/GenBank/DDBJ databases">
        <title>Whole genome shotgun sequence of Planotetraspora mira NBRC 15435.</title>
        <authorList>
            <person name="Komaki H."/>
            <person name="Tamura T."/>
        </authorList>
    </citation>
    <scope>NUCLEOTIDE SEQUENCE [LARGE SCALE GENOMIC DNA]</scope>
    <source>
        <strain evidence="9 10">NBRC 15435</strain>
    </source>
</reference>
<gene>
    <name evidence="9" type="ORF">Pmi06nite_42800</name>
</gene>
<dbReference type="InterPro" id="IPR004869">
    <property type="entry name" value="MMPL_dom"/>
</dbReference>
<keyword evidence="4 7" id="KW-1133">Transmembrane helix</keyword>
<feature type="transmembrane region" description="Helical" evidence="7">
    <location>
        <begin position="655"/>
        <end position="678"/>
    </location>
</feature>
<proteinExistence type="predicted"/>
<evidence type="ECO:0000256" key="4">
    <source>
        <dbReference type="ARBA" id="ARBA00022989"/>
    </source>
</evidence>
<protein>
    <submittedName>
        <fullName evidence="9">Membrane protein</fullName>
    </submittedName>
</protein>
<feature type="transmembrane region" description="Helical" evidence="7">
    <location>
        <begin position="572"/>
        <end position="590"/>
    </location>
</feature>
<feature type="transmembrane region" description="Helical" evidence="7">
    <location>
        <begin position="389"/>
        <end position="409"/>
    </location>
</feature>
<feature type="compositionally biased region" description="Acidic residues" evidence="6">
    <location>
        <begin position="734"/>
        <end position="744"/>
    </location>
</feature>
<organism evidence="9 10">
    <name type="scientific">Planotetraspora mira</name>
    <dbReference type="NCBI Taxonomy" id="58121"/>
    <lineage>
        <taxon>Bacteria</taxon>
        <taxon>Bacillati</taxon>
        <taxon>Actinomycetota</taxon>
        <taxon>Actinomycetes</taxon>
        <taxon>Streptosporangiales</taxon>
        <taxon>Streptosporangiaceae</taxon>
        <taxon>Planotetraspora</taxon>
    </lineage>
</organism>
<dbReference type="Pfam" id="PF03176">
    <property type="entry name" value="MMPL"/>
    <property type="match status" value="2"/>
</dbReference>
<comment type="subcellular location">
    <subcellularLocation>
        <location evidence="1">Cell membrane</location>
        <topology evidence="1">Multi-pass membrane protein</topology>
    </subcellularLocation>
</comment>
<feature type="transmembrane region" description="Helical" evidence="7">
    <location>
        <begin position="542"/>
        <end position="560"/>
    </location>
</feature>
<evidence type="ECO:0000256" key="1">
    <source>
        <dbReference type="ARBA" id="ARBA00004651"/>
    </source>
</evidence>
<feature type="transmembrane region" description="Helical" evidence="7">
    <location>
        <begin position="197"/>
        <end position="224"/>
    </location>
</feature>
<feature type="domain" description="SSD" evidence="8">
    <location>
        <begin position="210"/>
        <end position="339"/>
    </location>
</feature>
<feature type="compositionally biased region" description="Basic and acidic residues" evidence="6">
    <location>
        <begin position="745"/>
        <end position="757"/>
    </location>
</feature>
<keyword evidence="2" id="KW-1003">Cell membrane</keyword>
<evidence type="ECO:0000313" key="10">
    <source>
        <dbReference type="Proteomes" id="UP000650628"/>
    </source>
</evidence>
<evidence type="ECO:0000256" key="3">
    <source>
        <dbReference type="ARBA" id="ARBA00022692"/>
    </source>
</evidence>
<keyword evidence="10" id="KW-1185">Reference proteome</keyword>
<feature type="transmembrane region" description="Helical" evidence="7">
    <location>
        <begin position="284"/>
        <end position="305"/>
    </location>
</feature>
<dbReference type="PANTHER" id="PTHR33406">
    <property type="entry name" value="MEMBRANE PROTEIN MJ1562-RELATED"/>
    <property type="match status" value="1"/>
</dbReference>
<evidence type="ECO:0000259" key="8">
    <source>
        <dbReference type="PROSITE" id="PS50156"/>
    </source>
</evidence>
<evidence type="ECO:0000256" key="2">
    <source>
        <dbReference type="ARBA" id="ARBA00022475"/>
    </source>
</evidence>
<dbReference type="GO" id="GO:0005886">
    <property type="term" value="C:plasma membrane"/>
    <property type="evidence" value="ECO:0007669"/>
    <property type="project" value="UniProtKB-SubCell"/>
</dbReference>
<accession>A0A8J3TQT4</accession>
<dbReference type="AlphaFoldDB" id="A0A8J3TQT4"/>
<evidence type="ECO:0000256" key="6">
    <source>
        <dbReference type="SAM" id="MobiDB-lite"/>
    </source>
</evidence>
<dbReference type="Gene3D" id="1.20.1640.10">
    <property type="entry name" value="Multidrug efflux transporter AcrB transmembrane domain"/>
    <property type="match status" value="2"/>
</dbReference>
<sequence length="757" mass="80531">MRRRKNLAASIGGWSARHRWSALLIWIAFVAAATFLGSAVGTAEMKNYESSNGDSRLAEQILDGAAYKDVAREVVLVQSRTGTLTTGDPAFREAVMGVKSAVEATGQVENVRTPYDKEPSPVTPDRRTTLVQFDMKGDAGTAGDRIQPVLDAVAGVQRAHPDLRVEEAGGASADKLIGEAIDKDFVRAEQLSLPITIGILLAAFGALLAALVPVALAMTAIFSATGLLALTSQLLHVDSATSNVMLLIGLAVGVDYSLFYVMRQREERAKGRDKRRAIEIAAATSGRAVLISGITVIVAMAGMFLTGNGIFMGFAEGTILVVLTAVVGSLTALPALLSLIGDKIDARLIHGTVRTVTRGRVGWRRVLGVRGGESRFWGAIIGPVLRHPIVSVVLAGSLLVALAIPAFSLKTGAQTIDDLQGNYSIAETFKRIDKAFPGGNEPAVVVVKAADVTTPQFTASIEEFKKRALATGEANEPISVRINPDKTVAQIAIGIKGTGMDAVSEHAVHTLREKVIPATLPGAHVTGSTAGSMDFDEQLRRTIPLVFGFVLLLAFVLLLISFRSLVVAIKAILLNLLSVAAAYGVLVLVFQRGYGESLLGFTSTGMITNWLPLFLFVILFGLSMDYHVFILSRIREAYDRGMRTEDAIASGIKSTAAVVTSAALIMVAVFATFATLSLLTFMQMGIGLAAAILIDATIVRAVLLPATMKLLGDWNWYLPRWLNWLPQLSHGDHDDDGEGGDDGGDGVREDRVPALVG</sequence>
<evidence type="ECO:0000256" key="5">
    <source>
        <dbReference type="ARBA" id="ARBA00023136"/>
    </source>
</evidence>
<dbReference type="EMBL" id="BOOO01000020">
    <property type="protein sequence ID" value="GII30838.1"/>
    <property type="molecule type" value="Genomic_DNA"/>
</dbReference>
<feature type="transmembrane region" description="Helical" evidence="7">
    <location>
        <begin position="244"/>
        <end position="263"/>
    </location>
</feature>
<name>A0A8J3TQT4_9ACTN</name>